<gene>
    <name evidence="1" type="ORF">SAMN02745728_02395</name>
</gene>
<sequence>MLNELVAYGSHHVRKPEDSNALKEEKIGTDLIIDAQGNFKTFVIHDKKQQKNTKAEALSSKKGKARLLLDKVEETLELEAKKHELYLTKLNEYKDVSSIHPVLLFYNENKEAGLNAAKLYFEALPEKQKDLGNIAFLLSGDDGSLKRIHEQADVIQAIIERFEQGQQSKQTTKLCSICGKADHPVVAEPHGMIKRVPDGQMSGCAFVSYNKNAYESYGFKGNENSSICTACARNYVEGLNYLLNNGVPEIKEDAKGKPKEYFKYSNRKNLASDTAMIYWTRSNANVQEIEYLDNPEDNRDDIEAFFSQPQPSFNSVPNAEAVGLIINSPWSAKEQSLKSVDVDRFYSCILSGAAARIAVRTWIETNTSDLRANIKTWFEDIRIEDYDFDTKEQKKKLFSIRELANCCCVHRKDSSEFYKLDKKDDFIGRASNTLWQCALTNKMPPKTLLDRILRRIRMEEGNVTPARVALLKLILNRRREKGEVCKMKEKLDTDNTNVAYNAGRIFAVLERVQSAALGKELNAPIRDRFFSAASTTPSATFGRLFKMASHHLAKLRGEKPGFAFNLDKDLGEICLNIKEFPAIFSLEDQGRFAIGYYHQKQAQFSKKDADNAETTTTKE</sequence>
<evidence type="ECO:0000313" key="1">
    <source>
        <dbReference type="EMBL" id="SHN73239.1"/>
    </source>
</evidence>
<dbReference type="EMBL" id="FRDI01000021">
    <property type="protein sequence ID" value="SHN73239.1"/>
    <property type="molecule type" value="Genomic_DNA"/>
</dbReference>
<dbReference type="NCBIfam" id="TIGR01863">
    <property type="entry name" value="cas_Csd1"/>
    <property type="match status" value="1"/>
</dbReference>
<dbReference type="RefSeq" id="WP_072698052.1">
    <property type="nucleotide sequence ID" value="NZ_FRDI01000021.1"/>
</dbReference>
<keyword evidence="2" id="KW-1185">Reference proteome</keyword>
<accession>A0A1M7TR62</accession>
<dbReference type="STRING" id="1121455.SAMN02745728_02395"/>
<proteinExistence type="predicted"/>
<evidence type="ECO:0000313" key="2">
    <source>
        <dbReference type="Proteomes" id="UP000186469"/>
    </source>
</evidence>
<dbReference type="OrthoDB" id="9778918at2"/>
<name>A0A1M7TR62_9BACT</name>
<reference evidence="1 2" key="1">
    <citation type="submission" date="2016-12" db="EMBL/GenBank/DDBJ databases">
        <authorList>
            <person name="Song W.-J."/>
            <person name="Kurnit D.M."/>
        </authorList>
    </citation>
    <scope>NUCLEOTIDE SEQUENCE [LARGE SCALE GENOMIC DNA]</scope>
    <source>
        <strain evidence="1 2">DSM 11393</strain>
    </source>
</reference>
<dbReference type="Proteomes" id="UP000186469">
    <property type="component" value="Unassembled WGS sequence"/>
</dbReference>
<protein>
    <submittedName>
        <fullName evidence="1">CRISPR-associated protein Csd1</fullName>
    </submittedName>
</protein>
<organism evidence="1 2">
    <name type="scientific">Desulfovibrio litoralis DSM 11393</name>
    <dbReference type="NCBI Taxonomy" id="1121455"/>
    <lineage>
        <taxon>Bacteria</taxon>
        <taxon>Pseudomonadati</taxon>
        <taxon>Thermodesulfobacteriota</taxon>
        <taxon>Desulfovibrionia</taxon>
        <taxon>Desulfovibrionales</taxon>
        <taxon>Desulfovibrionaceae</taxon>
        <taxon>Desulfovibrio</taxon>
    </lineage>
</organism>
<dbReference type="AlphaFoldDB" id="A0A1M7TR62"/>
<dbReference type="Pfam" id="PF09709">
    <property type="entry name" value="Cas_Csd1"/>
    <property type="match status" value="1"/>
</dbReference>
<dbReference type="InterPro" id="IPR010144">
    <property type="entry name" value="CRISPR-assoc_prot_Csd1-typ"/>
</dbReference>